<dbReference type="OrthoDB" id="6706523at2"/>
<feature type="chain" id="PRO_5001492640" description="EF-hand domain-containing protein" evidence="1">
    <location>
        <begin position="24"/>
        <end position="169"/>
    </location>
</feature>
<feature type="signal peptide" evidence="1">
    <location>
        <begin position="1"/>
        <end position="23"/>
    </location>
</feature>
<dbReference type="PROSITE" id="PS51257">
    <property type="entry name" value="PROKAR_LIPOPROTEIN"/>
    <property type="match status" value="1"/>
</dbReference>
<evidence type="ECO:0000313" key="4">
    <source>
        <dbReference type="Proteomes" id="UP000023268"/>
    </source>
</evidence>
<dbReference type="Proteomes" id="UP000023268">
    <property type="component" value="Unassembled WGS sequence"/>
</dbReference>
<dbReference type="InterPro" id="IPR002048">
    <property type="entry name" value="EF_hand_dom"/>
</dbReference>
<dbReference type="STRING" id="1458275.AZ34_16345"/>
<dbReference type="GO" id="GO:0005509">
    <property type="term" value="F:calcium ion binding"/>
    <property type="evidence" value="ECO:0007669"/>
    <property type="project" value="InterPro"/>
</dbReference>
<feature type="domain" description="EF-hand" evidence="2">
    <location>
        <begin position="52"/>
        <end position="66"/>
    </location>
</feature>
<dbReference type="PROSITE" id="PS00018">
    <property type="entry name" value="EF_HAND_1"/>
    <property type="match status" value="2"/>
</dbReference>
<feature type="domain" description="EF-hand" evidence="2">
    <location>
        <begin position="123"/>
        <end position="138"/>
    </location>
</feature>
<dbReference type="InterPro" id="IPR011992">
    <property type="entry name" value="EF-hand-dom_pair"/>
</dbReference>
<dbReference type="eggNOG" id="COG5126">
    <property type="taxonomic scope" value="Bacteria"/>
</dbReference>
<sequence>MKHKTPVATLVMASLAVLLSACASPSQPKADKALGPVNPAGGHGHVAFMGSYDVNRDGVVTREEYDTLRKQRYMVADSNQDGWLSEAEYVAEFEARLKQQYVAQGRQSDDGYAQMMKQAHVRFNILDKNKDGRLSVEEENDVAERTFKTGDVNLDGVVNAADNMKKDKN</sequence>
<name>A0A016XLL8_9BURK</name>
<accession>A0A016XLL8</accession>
<proteinExistence type="predicted"/>
<dbReference type="Gene3D" id="1.10.238.10">
    <property type="entry name" value="EF-hand"/>
    <property type="match status" value="1"/>
</dbReference>
<keyword evidence="1" id="KW-0732">Signal</keyword>
<dbReference type="AlphaFoldDB" id="A0A016XLL8"/>
<dbReference type="InterPro" id="IPR018247">
    <property type="entry name" value="EF_Hand_1_Ca_BS"/>
</dbReference>
<protein>
    <recommendedName>
        <fullName evidence="2">EF-hand domain-containing protein</fullName>
    </recommendedName>
</protein>
<comment type="caution">
    <text evidence="3">The sequence shown here is derived from an EMBL/GenBank/DDBJ whole genome shotgun (WGS) entry which is preliminary data.</text>
</comment>
<evidence type="ECO:0000259" key="2">
    <source>
        <dbReference type="Pfam" id="PF13202"/>
    </source>
</evidence>
<dbReference type="RefSeq" id="WP_051509957.1">
    <property type="nucleotide sequence ID" value="NZ_JEMG01000001.1"/>
</dbReference>
<dbReference type="EMBL" id="JEMG01000001">
    <property type="protein sequence ID" value="EYC52472.1"/>
    <property type="molecule type" value="Genomic_DNA"/>
</dbReference>
<evidence type="ECO:0000256" key="1">
    <source>
        <dbReference type="SAM" id="SignalP"/>
    </source>
</evidence>
<evidence type="ECO:0000313" key="3">
    <source>
        <dbReference type="EMBL" id="EYC52472.1"/>
    </source>
</evidence>
<reference evidence="3 4" key="1">
    <citation type="submission" date="2014-02" db="EMBL/GenBank/DDBJ databases">
        <title>Draft Genome of Hylemonella gracilis isolated from the Niagara River.</title>
        <authorList>
            <person name="Pawlowski D.R."/>
            <person name="Koudelka G.B."/>
        </authorList>
    </citation>
    <scope>NUCLEOTIDE SEQUENCE [LARGE SCALE GENOMIC DNA]</scope>
    <source>
        <strain evidence="3 4">Niagara R</strain>
    </source>
</reference>
<organism evidence="3 4">
    <name type="scientific">Hylemonella gracilis str. Niagara R</name>
    <dbReference type="NCBI Taxonomy" id="1458275"/>
    <lineage>
        <taxon>Bacteria</taxon>
        <taxon>Pseudomonadati</taxon>
        <taxon>Pseudomonadota</taxon>
        <taxon>Betaproteobacteria</taxon>
        <taxon>Burkholderiales</taxon>
        <taxon>Comamonadaceae</taxon>
        <taxon>Hylemonella</taxon>
    </lineage>
</organism>
<dbReference type="Pfam" id="PF13202">
    <property type="entry name" value="EF-hand_5"/>
    <property type="match status" value="2"/>
</dbReference>
<dbReference type="SUPFAM" id="SSF47473">
    <property type="entry name" value="EF-hand"/>
    <property type="match status" value="1"/>
</dbReference>
<gene>
    <name evidence="3" type="ORF">AZ34_16345</name>
</gene>